<dbReference type="Pfam" id="PF19408">
    <property type="entry name" value="PKD_6"/>
    <property type="match status" value="1"/>
</dbReference>
<keyword evidence="1" id="KW-0812">Transmembrane</keyword>
<feature type="transmembrane region" description="Helical" evidence="1">
    <location>
        <begin position="17"/>
        <end position="35"/>
    </location>
</feature>
<dbReference type="InterPro" id="IPR003961">
    <property type="entry name" value="FN3_dom"/>
</dbReference>
<dbReference type="RefSeq" id="WP_144257438.1">
    <property type="nucleotide sequence ID" value="NZ_VJZT01000018.1"/>
</dbReference>
<evidence type="ECO:0000259" key="2">
    <source>
        <dbReference type="PROSITE" id="PS50853"/>
    </source>
</evidence>
<evidence type="ECO:0000313" key="3">
    <source>
        <dbReference type="EMBL" id="TRX35988.1"/>
    </source>
</evidence>
<evidence type="ECO:0000313" key="4">
    <source>
        <dbReference type="Proteomes" id="UP000316371"/>
    </source>
</evidence>
<sequence>MENIIVKIVRISQNLKLPYLALSILYAVLGVNGYGQTYLTKNNYFKTVLLALLLFLSMGGFAQPPSMSVNTDCNGTYSNKVMTQVGAGNNNLVFFYREAASSTTTSGTKFYQFNSDGYNNRWELTTPTYNTTSTAIWSAGGYNAGIKMGATVSGSYYTFNVRKGTSYANQSMSILETSYNPVTINSYTTGLIVAGGQTATVTVTMAGALNSAEYLYVAYSTDGFATSGNSGVVAIPSINGSFQGNATIPAYTAGTVVSYYPFTSVSATAPTFANVPLLTLNMRNGTAQNTNAAYTSYIVTVAAAITASKIGVNFNGAGTLFKYTVEPSCDTGPGAWTGANLGTLYVGDPIVVTGGNLFANTTLTATQFFYRVWLQSGSGGAYSNFNINTITTPICGNKYETTGGSAVVPLTNYATAGTYNFDVYHQGLNGASTLNLGTAGTPYTATFIVNALNNPLGVSATAASTTSINLTWTKSAQNNNVMVVRYPFGAAITAPTQGTAYVVTNTLGLGTVVYNGGATTSTNSSLAASTQYTYYFYSQNNNFYSSGLSASATTLTPAITAAKIGVNFNGAGTLFKYTIEPSCDTGSAAWTGANLGTLYIGDPIVVTGGNLFANTTLTATQFFYRVWLQSGSGGAYSNFNVTTPTTPTCGNKYETTGGSAVVPLTNYATPGTYNFDVYHQGLNGASTLNLGTAGTPYTATFVVSAINNPSGVSVLCSSTSTQLDLSWTKSAQNNNVMVVRYPFGSAVTPPTQGTAYVATNTLGLGTVVYNGGATTSSNTTGLTANTPYTYYFYSENYGYYSSGVNASGTTSTSQPGVISGTGAQCPSTAGQVYSAIAVAGATSYTWTVPSGWTITAGQTTNSITLTTGVAGQDGTISVVATNACGASIPRTLAVTISSLNFINLQSPATAAICQGSTFVSYGKVYEPGVTDNASQGAGIDVQFGYHSSNTNPSTWPTGNWTAATYDSSVSNDDQYTATFGSSLTIGTYYYTYRYRLNGCDWQYAGYSSSGGGFWNGTSNVNGILTVNNTSPTVTTPTSAALTTTTATLGGDATSIGCSSIIERGIYYSTTNGFLDGSGTKMATTGIFSTGVFTQAVTGLTIATTYYYKAFATNSGGTTYTTQGTFSTISPAIVTTTSATAITATTATSGGNVTADGGTTVTAKGVVYSTTISPLLGGSGVITNAGGTGLGSFTSNLTGLIPGTTYYLNSYATNTTGTAYGSEISFTTPATAPVLAGTTAATFIYCHNTTSGGNVTSDGGGIITERGIVFATTSNPTTSNTKVISSGTTGIFTSNLASLTPLTLYYVRAYATNSAGTTYGTQISFTTTVAPTASSSDFYSDRIYFKNGSNTSEKYYLENNSVPNGGCTGAATETAGTAAWETKNLGTSIAGTTLQLGSFLVSKGKSNGNTPKINYRMYLTSTGPGALAFTQLNMNYVAECDADGVLVNSNTEDKIWRNPLADIVVPTAPGNYTIEIYYERQGDQLGAGGTVYISNCSANYKATIDIIRPTGIFSDAIYFDNGTTVTNHTAAGYDSCNTSLTIESGKWNEKDLGSLDPGKILKISATVLALDGASPVVDGSTNFYYRIYKNGAAVPAYSTMPLPVVTGLICGDTNISKFDQPTLTTLYTTTASNGTYSIELYYSALLSNGTSITRGTSSSPYKATFSILAATPTGERDLNDGNYDPTATNTSGMFESYMGVLVNDDTGTPITGLNRVFDMDGALSSSNSSNFDFGTQNPGLDFNVGTETKVFTKGTHKVCGCSSWNYVYKDGATDPIATDFPLPTAGSLFTDQINGKFILLNSSDNINSNGVFIKQVYPAPKVTAAGSTSDSGYNSSLGTTITQFKDYTDPTVGTVSTINTPVFPVLCPTCSGPYRVAVAMLSWVSTTGNCSNPASFIYHRDINRNKVTDSRIVLNPNHNDAPTSGTGNPSKNSLPGTSLFYISKVNIGATGGTRTWNGSWSGSVPTSKNDVIIAANYSTASGSFTCNDITINTGVVVTIKDDTYIEALNNATTTGTGKIVVENKGNFVQRCDEKAPSAYIEHTKTTETKKNWDYEYWGSPVVQDILTTSLPSAFDRAYYWDGGDGGTGWKTATTGSITTGKGLITRVANIAPYNITPTAIAWQLSGTANNGIYTTPIKDYTAWSGGDAYLDYLDYALIANPYACALDGKTFLSNPRNDAIGKTLYFWTAITPIAKTQYLTDDPWAYNYNPEDYAAWNFTGGVATQTKAATDISGTDVLKPSGKIASGQAFFVEVLDNGTAYFDNSMRLTAGNNQFFKHVPKGNKPNPTDKTFPIKPLGIEEGRVWINISNNSSFRQLLVGYVHGATNDFDPFYDGELYSDSPILIYTSINDKDYAIQGRQLPFDENESIPIGIDAREAGEFYISIDEVDGFFNHQNVILKDNLLGIEHDLKQTAYKFRTNAGRFDNRFELKFTEKSGGLLGVTQEKNNADAVLVFVQNNQLKLISSTEEITAITVFDSSGKKILIKNTINKKEVILDKLSKQNQVILVKIKLANNSVITKKVLF</sequence>
<dbReference type="OrthoDB" id="9765957at2"/>
<reference evidence="3 4" key="1">
    <citation type="submission" date="2019-07" db="EMBL/GenBank/DDBJ databases">
        <title>Novel species of Flavobacterium.</title>
        <authorList>
            <person name="Liu Q."/>
            <person name="Xin Y.-H."/>
        </authorList>
    </citation>
    <scope>NUCLEOTIDE SEQUENCE [LARGE SCALE GENOMIC DNA]</scope>
    <source>
        <strain evidence="3 4">LB1R34</strain>
    </source>
</reference>
<dbReference type="EMBL" id="VJZT01000018">
    <property type="protein sequence ID" value="TRX35988.1"/>
    <property type="molecule type" value="Genomic_DNA"/>
</dbReference>
<dbReference type="Proteomes" id="UP000316371">
    <property type="component" value="Unassembled WGS sequence"/>
</dbReference>
<dbReference type="SMART" id="SM00060">
    <property type="entry name" value="FN3"/>
    <property type="match status" value="3"/>
</dbReference>
<proteinExistence type="predicted"/>
<name>A0A553DT88_9FLAO</name>
<dbReference type="InterPro" id="IPR045829">
    <property type="entry name" value="PKD_6"/>
</dbReference>
<comment type="caution">
    <text evidence="3">The sequence shown here is derived from an EMBL/GenBank/DDBJ whole genome shotgun (WGS) entry which is preliminary data.</text>
</comment>
<feature type="domain" description="Fibronectin type-III" evidence="2">
    <location>
        <begin position="708"/>
        <end position="815"/>
    </location>
</feature>
<dbReference type="SUPFAM" id="SSF49265">
    <property type="entry name" value="Fibronectin type III"/>
    <property type="match status" value="1"/>
</dbReference>
<keyword evidence="1" id="KW-1133">Transmembrane helix</keyword>
<dbReference type="PROSITE" id="PS50853">
    <property type="entry name" value="FN3"/>
    <property type="match status" value="1"/>
</dbReference>
<dbReference type="InterPro" id="IPR036116">
    <property type="entry name" value="FN3_sf"/>
</dbReference>
<protein>
    <recommendedName>
        <fullName evidence="2">Fibronectin type-III domain-containing protein</fullName>
    </recommendedName>
</protein>
<evidence type="ECO:0000256" key="1">
    <source>
        <dbReference type="SAM" id="Phobius"/>
    </source>
</evidence>
<accession>A0A553DT88</accession>
<organism evidence="3 4">
    <name type="scientific">Flavobacterium restrictum</name>
    <dbReference type="NCBI Taxonomy" id="2594428"/>
    <lineage>
        <taxon>Bacteria</taxon>
        <taxon>Pseudomonadati</taxon>
        <taxon>Bacteroidota</taxon>
        <taxon>Flavobacteriia</taxon>
        <taxon>Flavobacteriales</taxon>
        <taxon>Flavobacteriaceae</taxon>
        <taxon>Flavobacterium</taxon>
    </lineage>
</organism>
<gene>
    <name evidence="3" type="ORF">FNW21_14305</name>
</gene>
<keyword evidence="4" id="KW-1185">Reference proteome</keyword>
<keyword evidence="1" id="KW-0472">Membrane</keyword>